<feature type="transmembrane region" description="Helical" evidence="2">
    <location>
        <begin position="41"/>
        <end position="59"/>
    </location>
</feature>
<reference evidence="4" key="1">
    <citation type="submission" date="2015-03" db="EMBL/GenBank/DDBJ databases">
        <title>Luteipulveratus halotolerans sp. nov., a novel actinobacterium (Dermacoccaceae) from Sarawak, Malaysia.</title>
        <authorList>
            <person name="Juboi H."/>
            <person name="Basik A."/>
            <person name="Shamsul S.S."/>
            <person name="Arnold P."/>
            <person name="Schmitt E.K."/>
            <person name="Sanglier J.-J."/>
            <person name="Yeo T."/>
        </authorList>
    </citation>
    <scope>NUCLEOTIDE SEQUENCE [LARGE SCALE GENOMIC DNA]</scope>
    <source>
        <strain evidence="4">C296001</strain>
    </source>
</reference>
<dbReference type="EMBL" id="LAIR01000002">
    <property type="protein sequence ID" value="KNX37722.1"/>
    <property type="molecule type" value="Genomic_DNA"/>
</dbReference>
<dbReference type="Proteomes" id="UP000037397">
    <property type="component" value="Unassembled WGS sequence"/>
</dbReference>
<comment type="caution">
    <text evidence="3">The sequence shown here is derived from an EMBL/GenBank/DDBJ whole genome shotgun (WGS) entry which is preliminary data.</text>
</comment>
<evidence type="ECO:0000256" key="1">
    <source>
        <dbReference type="SAM" id="MobiDB-lite"/>
    </source>
</evidence>
<name>A0A0L6CIU5_9MICO</name>
<proteinExistence type="predicted"/>
<dbReference type="AlphaFoldDB" id="A0A0L6CIU5"/>
<evidence type="ECO:0000313" key="3">
    <source>
        <dbReference type="EMBL" id="KNX37722.1"/>
    </source>
</evidence>
<keyword evidence="2" id="KW-0812">Transmembrane</keyword>
<feature type="compositionally biased region" description="Polar residues" evidence="1">
    <location>
        <begin position="105"/>
        <end position="117"/>
    </location>
</feature>
<dbReference type="STRING" id="1631356.VV01_12125"/>
<feature type="region of interest" description="Disordered" evidence="1">
    <location>
        <begin position="96"/>
        <end position="117"/>
    </location>
</feature>
<accession>A0A0L6CIU5</accession>
<protein>
    <submittedName>
        <fullName evidence="3">Uncharacterized protein</fullName>
    </submittedName>
</protein>
<dbReference type="RefSeq" id="WP_050670109.1">
    <property type="nucleotide sequence ID" value="NZ_LAIR01000002.1"/>
</dbReference>
<keyword evidence="4" id="KW-1185">Reference proteome</keyword>
<keyword evidence="2" id="KW-1133">Transmembrane helix</keyword>
<feature type="region of interest" description="Disordered" evidence="1">
    <location>
        <begin position="337"/>
        <end position="366"/>
    </location>
</feature>
<organism evidence="3 4">
    <name type="scientific">Luteipulveratus halotolerans</name>
    <dbReference type="NCBI Taxonomy" id="1631356"/>
    <lineage>
        <taxon>Bacteria</taxon>
        <taxon>Bacillati</taxon>
        <taxon>Actinomycetota</taxon>
        <taxon>Actinomycetes</taxon>
        <taxon>Micrococcales</taxon>
        <taxon>Dermacoccaceae</taxon>
        <taxon>Luteipulveratus</taxon>
    </lineage>
</organism>
<sequence length="366" mass="38188">MEHSDDLDLVTLVRDTPAPPMTIDPDRVRSRGRRRARRRRAVQIGVTAAVAGVLVGLALQGPPISADRGTFPAASSSTVVDDRPYSFFGSMPAGLPRDQVEFGSNEPQDVDSTNPTERLSAQRYQVRESSTGALTVVRAGSGRALKEVARLKGGVVQLTDGERTIVVAPVPSATTGFDPVSTSEADFTSATTVGAVLPSGRRVAVSDSPLLVGRLTAVRWFTSTGEVRSSTGERAGVARVPGGFVYAFASDPTRFGTFMASGVGMQEAPVDAFASEQTSGGSPDGTAAPVTTYALALPRGATDLTVISDGTPLPVRPRVQPLAGTPLDAVTFEMTEQGGEVAAPPTRSITWKDAAGRPQTRPLQSG</sequence>
<evidence type="ECO:0000256" key="2">
    <source>
        <dbReference type="SAM" id="Phobius"/>
    </source>
</evidence>
<gene>
    <name evidence="3" type="ORF">VV01_12125</name>
</gene>
<keyword evidence="2" id="KW-0472">Membrane</keyword>
<evidence type="ECO:0000313" key="4">
    <source>
        <dbReference type="Proteomes" id="UP000037397"/>
    </source>
</evidence>